<organism evidence="3 4">
    <name type="scientific">Amycolatopsis pigmentata</name>
    <dbReference type="NCBI Taxonomy" id="450801"/>
    <lineage>
        <taxon>Bacteria</taxon>
        <taxon>Bacillati</taxon>
        <taxon>Actinomycetota</taxon>
        <taxon>Actinomycetes</taxon>
        <taxon>Pseudonocardiales</taxon>
        <taxon>Pseudonocardiaceae</taxon>
        <taxon>Amycolatopsis</taxon>
    </lineage>
</organism>
<comment type="caution">
    <text evidence="3">The sequence shown here is derived from an EMBL/GenBank/DDBJ whole genome shotgun (WGS) entry which is preliminary data.</text>
</comment>
<dbReference type="SUPFAM" id="SSF51569">
    <property type="entry name" value="Aldolase"/>
    <property type="match status" value="1"/>
</dbReference>
<dbReference type="EMBL" id="JBHUKR010000009">
    <property type="protein sequence ID" value="MFD2418551.1"/>
    <property type="molecule type" value="Genomic_DNA"/>
</dbReference>
<protein>
    <submittedName>
        <fullName evidence="3">Dihydrodipicolinate synthase family protein</fullName>
    </submittedName>
</protein>
<dbReference type="Proteomes" id="UP001597417">
    <property type="component" value="Unassembled WGS sequence"/>
</dbReference>
<dbReference type="CDD" id="cd00408">
    <property type="entry name" value="DHDPS-like"/>
    <property type="match status" value="1"/>
</dbReference>
<dbReference type="PIRSF" id="PIRSF001365">
    <property type="entry name" value="DHDPS"/>
    <property type="match status" value="1"/>
</dbReference>
<dbReference type="InterPro" id="IPR013785">
    <property type="entry name" value="Aldolase_TIM"/>
</dbReference>
<dbReference type="SMART" id="SM01130">
    <property type="entry name" value="DHDPS"/>
    <property type="match status" value="1"/>
</dbReference>
<name>A0ABW5G0T4_9PSEU</name>
<evidence type="ECO:0000256" key="2">
    <source>
        <dbReference type="PIRNR" id="PIRNR001365"/>
    </source>
</evidence>
<gene>
    <name evidence="3" type="ORF">ACFSXZ_19700</name>
</gene>
<reference evidence="4" key="1">
    <citation type="journal article" date="2019" name="Int. J. Syst. Evol. Microbiol.">
        <title>The Global Catalogue of Microorganisms (GCM) 10K type strain sequencing project: providing services to taxonomists for standard genome sequencing and annotation.</title>
        <authorList>
            <consortium name="The Broad Institute Genomics Platform"/>
            <consortium name="The Broad Institute Genome Sequencing Center for Infectious Disease"/>
            <person name="Wu L."/>
            <person name="Ma J."/>
        </authorList>
    </citation>
    <scope>NUCLEOTIDE SEQUENCE [LARGE SCALE GENOMIC DNA]</scope>
    <source>
        <strain evidence="4">CGMCC 4.7645</strain>
    </source>
</reference>
<dbReference type="PANTHER" id="PTHR12128:SF19">
    <property type="entry name" value="5-DEHYDRO-4-DEOXYGLUCARATE DEHYDRATASE 2-RELATED"/>
    <property type="match status" value="1"/>
</dbReference>
<evidence type="ECO:0000256" key="1">
    <source>
        <dbReference type="ARBA" id="ARBA00023239"/>
    </source>
</evidence>
<dbReference type="Gene3D" id="3.20.20.70">
    <property type="entry name" value="Aldolase class I"/>
    <property type="match status" value="1"/>
</dbReference>
<accession>A0ABW5G0T4</accession>
<sequence length="297" mass="31307">MGLDELAGKLAGVVAIPVTPFDEQDAVDTRALERVLLRIVDGGITVVTAGGNTGEFSALTVEETRLAVEVAASAVGSRATVVAGVGGPVPAAIEAARHARRAGAAAIMIHQPVHPYISPAGWVDYHRAVATAADDLGVVLYLRDPRISAADLVRLREAAPNVIAVKYGIADQVRFGDLVAEAGPFTWIAGLAEPAAPGCFALGATGFTSGLANVVPELSLDLLKALRAGESETVRRLWRRIRPFERLRVSGASENNVSVVKEALAQRGVCRRDVRPPSHVLDEDGREQVRRILDGLA</sequence>
<evidence type="ECO:0000313" key="3">
    <source>
        <dbReference type="EMBL" id="MFD2418551.1"/>
    </source>
</evidence>
<dbReference type="PANTHER" id="PTHR12128">
    <property type="entry name" value="DIHYDRODIPICOLINATE SYNTHASE"/>
    <property type="match status" value="1"/>
</dbReference>
<proteinExistence type="inferred from homology"/>
<evidence type="ECO:0000313" key="4">
    <source>
        <dbReference type="Proteomes" id="UP001597417"/>
    </source>
</evidence>
<keyword evidence="1 2" id="KW-0456">Lyase</keyword>
<keyword evidence="4" id="KW-1185">Reference proteome</keyword>
<dbReference type="InterPro" id="IPR002220">
    <property type="entry name" value="DapA-like"/>
</dbReference>
<comment type="similarity">
    <text evidence="2">Belongs to the DapA family.</text>
</comment>
<dbReference type="Pfam" id="PF00701">
    <property type="entry name" value="DHDPS"/>
    <property type="match status" value="1"/>
</dbReference>
<dbReference type="RefSeq" id="WP_378266570.1">
    <property type="nucleotide sequence ID" value="NZ_JBHUKR010000009.1"/>
</dbReference>